<dbReference type="FunFam" id="3.30.365.10:FF:000001">
    <property type="entry name" value="Xanthine dehydrogenase oxidase"/>
    <property type="match status" value="1"/>
</dbReference>
<gene>
    <name evidence="16" type="primary">LOC111459751</name>
</gene>
<dbReference type="Gene3D" id="1.10.150.120">
    <property type="entry name" value="[2Fe-2S]-binding domain"/>
    <property type="match status" value="1"/>
</dbReference>
<evidence type="ECO:0000256" key="5">
    <source>
        <dbReference type="ARBA" id="ARBA00022723"/>
    </source>
</evidence>
<keyword evidence="12" id="KW-0274">FAD</keyword>
<dbReference type="Proteomes" id="UP000504609">
    <property type="component" value="Unplaced"/>
</dbReference>
<dbReference type="Gene3D" id="3.30.465.10">
    <property type="match status" value="1"/>
</dbReference>
<evidence type="ECO:0000256" key="6">
    <source>
        <dbReference type="ARBA" id="ARBA00023002"/>
    </source>
</evidence>
<keyword evidence="7 13" id="KW-0408">Iron</keyword>
<keyword evidence="12" id="KW-0285">Flavoprotein</keyword>
<evidence type="ECO:0000256" key="9">
    <source>
        <dbReference type="ARBA" id="ARBA00034078"/>
    </source>
</evidence>
<dbReference type="InterPro" id="IPR037165">
    <property type="entry name" value="AldOxase/xan_DH_Mopterin-bd_sf"/>
</dbReference>
<evidence type="ECO:0000313" key="16">
    <source>
        <dbReference type="RefSeq" id="XP_022958552.1"/>
    </source>
</evidence>
<dbReference type="InterPro" id="IPR046867">
    <property type="entry name" value="AldOxase/xan_DH_MoCoBD2"/>
</dbReference>
<dbReference type="SUPFAM" id="SSF47741">
    <property type="entry name" value="CO dehydrogenase ISP C-domain like"/>
    <property type="match status" value="1"/>
</dbReference>
<comment type="cofactor">
    <cofactor evidence="1 12">
        <name>FAD</name>
        <dbReference type="ChEBI" id="CHEBI:57692"/>
    </cofactor>
</comment>
<dbReference type="Pfam" id="PF20256">
    <property type="entry name" value="MoCoBD_2"/>
    <property type="match status" value="1"/>
</dbReference>
<keyword evidence="5 13" id="KW-0479">Metal-binding</keyword>
<evidence type="ECO:0000256" key="13">
    <source>
        <dbReference type="PIRSR" id="PIRSR000127-3"/>
    </source>
</evidence>
<feature type="binding site" evidence="13">
    <location>
        <position position="41"/>
    </location>
    <ligand>
        <name>[2Fe-2S] cluster</name>
        <dbReference type="ChEBI" id="CHEBI:190135"/>
        <label>2</label>
    </ligand>
</feature>
<feature type="active site" description="Proton acceptor" evidence="11">
    <location>
        <position position="1173"/>
    </location>
</feature>
<dbReference type="GO" id="GO:0051537">
    <property type="term" value="F:2 iron, 2 sulfur cluster binding"/>
    <property type="evidence" value="ECO:0007669"/>
    <property type="project" value="UniProtKB-KW"/>
</dbReference>
<evidence type="ECO:0000256" key="1">
    <source>
        <dbReference type="ARBA" id="ARBA00001974"/>
    </source>
</evidence>
<evidence type="ECO:0000256" key="11">
    <source>
        <dbReference type="PIRSR" id="PIRSR000127-1"/>
    </source>
</evidence>
<dbReference type="GeneID" id="111459751"/>
<feature type="binding site" evidence="13">
    <location>
        <position position="825"/>
    </location>
    <ligand>
        <name>Mo-molybdopterin</name>
        <dbReference type="ChEBI" id="CHEBI:71302"/>
    </ligand>
    <ligandPart>
        <name>Mo</name>
        <dbReference type="ChEBI" id="CHEBI:28685"/>
    </ligandPart>
</feature>
<dbReference type="InterPro" id="IPR036318">
    <property type="entry name" value="FAD-bd_PCMH-like_sf"/>
</dbReference>
<feature type="binding site" evidence="12">
    <location>
        <position position="287"/>
    </location>
    <ligand>
        <name>FAD</name>
        <dbReference type="ChEBI" id="CHEBI:57692"/>
    </ligand>
</feature>
<dbReference type="GO" id="GO:0050302">
    <property type="term" value="F:indole-3-acetaldehyde oxidase activity"/>
    <property type="evidence" value="ECO:0007669"/>
    <property type="project" value="UniProtKB-EC"/>
</dbReference>
<feature type="binding site" evidence="12">
    <location>
        <position position="314"/>
    </location>
    <ligand>
        <name>FAD</name>
        <dbReference type="ChEBI" id="CHEBI:57692"/>
    </ligand>
</feature>
<comment type="cofactor">
    <cofactor evidence="13">
        <name>[2Fe-2S] cluster</name>
        <dbReference type="ChEBI" id="CHEBI:190135"/>
    </cofactor>
    <text evidence="13">Binds 2 [2Fe-2S] clusters.</text>
</comment>
<dbReference type="PIRSF" id="PIRSF000127">
    <property type="entry name" value="Xanthine_DH"/>
    <property type="match status" value="1"/>
</dbReference>
<proteinExistence type="inferred from homology"/>
<dbReference type="SMART" id="SM01008">
    <property type="entry name" value="Ald_Xan_dh_C"/>
    <property type="match status" value="1"/>
</dbReference>
<evidence type="ECO:0000256" key="10">
    <source>
        <dbReference type="ARBA" id="ARBA00067017"/>
    </source>
</evidence>
<evidence type="ECO:0000259" key="14">
    <source>
        <dbReference type="PROSITE" id="PS51387"/>
    </source>
</evidence>
<dbReference type="InterPro" id="IPR016169">
    <property type="entry name" value="FAD-bd_PCMH_sub2"/>
</dbReference>
<feature type="domain" description="FAD-binding PCMH-type" evidence="14">
    <location>
        <begin position="110"/>
        <end position="297"/>
    </location>
</feature>
<name>A0A6J1H253_CUCMO</name>
<evidence type="ECO:0000256" key="8">
    <source>
        <dbReference type="ARBA" id="ARBA00023014"/>
    </source>
</evidence>
<protein>
    <recommendedName>
        <fullName evidence="10">indole-3-acetaldehyde oxidase</fullName>
        <ecNumber evidence="10">1.2.3.7</ecNumber>
    </recommendedName>
</protein>
<keyword evidence="3 13" id="KW-0500">Molybdenum</keyword>
<feature type="binding site" evidence="13">
    <location>
        <position position="43"/>
    </location>
    <ligand>
        <name>[2Fe-2S] cluster</name>
        <dbReference type="ChEBI" id="CHEBI:190135"/>
        <label>2</label>
    </ligand>
</feature>
<dbReference type="SUPFAM" id="SSF56176">
    <property type="entry name" value="FAD-binding/transporter-associated domain-like"/>
    <property type="match status" value="1"/>
</dbReference>
<accession>A0A6J1H253</accession>
<dbReference type="Pfam" id="PF03450">
    <property type="entry name" value="CO_deh_flav_C"/>
    <property type="match status" value="1"/>
</dbReference>
<dbReference type="AlphaFoldDB" id="A0A6J1H253"/>
<dbReference type="Pfam" id="PF01315">
    <property type="entry name" value="Ald_Xan_dh_C"/>
    <property type="match status" value="1"/>
</dbReference>
<sequence length="1245" mass="135858">MCVSLFSALVNAEKTNRPEPSPGFSKLTVSEAEKAISGNLCRCTGYRPIADACKSFASDVDMEDLGLNAFWQKGYGEEEKSSKLPLYDPNNGPCLFPEFLKKEIRSIPFVDSKGCSWLNPLSIKDLNRLLVCDDSSNLSKTKLVVGNTEVGYYKEFEHVDRYINLKYIPELSVIRMDSTGIEFGATVTIAKAIEALKNNNHESSSIGELVFNKLAEHMEKIASSFVRNTASIGGNLMMAQRKQFPSDIATILLAAGSMISVLTGSSQETIMLDEFLKRPPLGPKCVLLSVKIPNWDSVRDVYSDDATVMFDTFRASPRPLGNALPYLNAAFLAAISPCKNSNGIILNSCHLGFGAYGTKHAIRARKIEDFLAGKVIDYNVIYEAISLTGTTIVPEKGTSSPAYRTSLAVGFLFEFLSSLVDEKAAINKDYLYGCRNASSTLPDRFNSDHGLLCYNKTATLLSSGKQTLELSSKYYPVGDAIIKSGAAIQASGEAIYVDDIPSPTNCLHGAFIYSSKPLARVKGLTFPPKSQPEGVVAVISARDIPVGGQNIGARTMFGDEILFGDKLTECASQPLAFVVADTQKHADVAAEYAVVDYDTDNLEAPILSVEDAVKRSSFVEVPSFLIPEQVGDISKGMAEADYHINASQIRLGSQYYFYMETHSALAIPDEDNCMVVYSSSQWPANVHSAIAKCLGVPEHNVCVITRRVGGGFGGKAVKSMIVASTCALAAHKLRCPVRIYLNRKTDMIMAGGRHPMKVTYNVGFKSNGKITGCQLDILVDAGMSTDVSPIMPHNIVNGLKKYDWGALSFDIKVCKTNYSSKSAMRAPGEVQGSFIAEAVIEHVASTLCMDVDTIRKVNLHTFNSLKKFYKNAGEPQDYTLPSIWDRLATSSCLKQRTEMVDKFNSSNIWKKRGLSRIPIVQEMTLRPTPGKVSILTDGSVVVEVGGIEIGQGLWAKVRQMVTYALSSIKCDGTGDLLEKVRVVQSDTISLIQGGGTYASTTSESSCEAVRLCCNILVERLTPLKKRLEESGSVKWDVLISQANLQSVNLSVNSLYVPDSVSRNYLNYGAAVSEVELDLLTGETTILRSDIIHDCGRSVNPAVDLGQIEGAFVQGIGFFMSEEYLTNPDGLVITDSTWTYKIPTIDTIPKQLNVEILNSGRHKNHILSSKASGESPLLLAASVHCATRAAIKEARKQICTWKRRDESGYALQLEVPATMPVVKELCGLDSVESYLKWIKEWRSTAS</sequence>
<dbReference type="InterPro" id="IPR000674">
    <property type="entry name" value="Ald_Oxase/Xan_DH_a/b"/>
</dbReference>
<dbReference type="Gene3D" id="3.30.390.50">
    <property type="entry name" value="CO dehydrogenase flavoprotein, C-terminal domain"/>
    <property type="match status" value="1"/>
</dbReference>
<dbReference type="InterPro" id="IPR008274">
    <property type="entry name" value="AldOxase/xan_DH_MoCoBD1"/>
</dbReference>
<evidence type="ECO:0000256" key="2">
    <source>
        <dbReference type="ARBA" id="ARBA00006849"/>
    </source>
</evidence>
<dbReference type="Gene3D" id="3.30.365.10">
    <property type="entry name" value="Aldehyde oxidase/xanthine dehydrogenase, molybdopterin binding domain"/>
    <property type="match status" value="4"/>
</dbReference>
<reference evidence="16" key="1">
    <citation type="submission" date="2025-08" db="UniProtKB">
        <authorList>
            <consortium name="RefSeq"/>
        </authorList>
    </citation>
    <scope>IDENTIFICATION</scope>
    <source>
        <tissue evidence="16">Young leaves</tissue>
    </source>
</reference>
<evidence type="ECO:0000256" key="4">
    <source>
        <dbReference type="ARBA" id="ARBA00022714"/>
    </source>
</evidence>
<dbReference type="InterPro" id="IPR016208">
    <property type="entry name" value="Ald_Oxase/xanthine_DH-like"/>
</dbReference>
<dbReference type="SUPFAM" id="SSF54665">
    <property type="entry name" value="CO dehydrogenase molybdoprotein N-domain-like"/>
    <property type="match status" value="1"/>
</dbReference>
<dbReference type="SUPFAM" id="SSF55447">
    <property type="entry name" value="CO dehydrogenase flavoprotein C-terminal domain-like"/>
    <property type="match status" value="1"/>
</dbReference>
<dbReference type="Pfam" id="PF00941">
    <property type="entry name" value="FAD_binding_5"/>
    <property type="match status" value="1"/>
</dbReference>
<dbReference type="EC" id="1.2.3.7" evidence="10"/>
<evidence type="ECO:0000313" key="15">
    <source>
        <dbReference type="Proteomes" id="UP000504609"/>
    </source>
</evidence>
<keyword evidence="6" id="KW-0560">Oxidoreductase</keyword>
<dbReference type="SUPFAM" id="SSF56003">
    <property type="entry name" value="Molybdenum cofactor-binding domain"/>
    <property type="match status" value="1"/>
</dbReference>
<comment type="cofactor">
    <cofactor evidence="9">
        <name>[2Fe-2S] cluster</name>
        <dbReference type="ChEBI" id="CHEBI:190135"/>
    </cofactor>
</comment>
<comment type="cofactor">
    <cofactor evidence="13">
        <name>Mo-molybdopterin</name>
        <dbReference type="ChEBI" id="CHEBI:71302"/>
    </cofactor>
    <text evidence="13">Binds 1 Mo-molybdopterin (Mo-MPT) cofactor per subunit.</text>
</comment>
<dbReference type="InterPro" id="IPR002346">
    <property type="entry name" value="Mopterin_DH_FAD-bd"/>
</dbReference>
<feature type="binding site" evidence="12">
    <location>
        <position position="247"/>
    </location>
    <ligand>
        <name>FAD</name>
        <dbReference type="ChEBI" id="CHEBI:57692"/>
    </ligand>
</feature>
<feature type="binding site" evidence="13">
    <location>
        <position position="998"/>
    </location>
    <ligand>
        <name>Mo-molybdopterin</name>
        <dbReference type="ChEBI" id="CHEBI:71302"/>
    </ligand>
    <ligandPart>
        <name>Mo</name>
        <dbReference type="ChEBI" id="CHEBI:28685"/>
    </ligandPart>
</feature>
<dbReference type="InterPro" id="IPR005107">
    <property type="entry name" value="CO_DH_flav_C"/>
</dbReference>
<organism evidence="15 16">
    <name type="scientific">Cucurbita moschata</name>
    <name type="common">Winter crookneck squash</name>
    <name type="synonym">Cucurbita pepo var. moschata</name>
    <dbReference type="NCBI Taxonomy" id="3662"/>
    <lineage>
        <taxon>Eukaryota</taxon>
        <taxon>Viridiplantae</taxon>
        <taxon>Streptophyta</taxon>
        <taxon>Embryophyta</taxon>
        <taxon>Tracheophyta</taxon>
        <taxon>Spermatophyta</taxon>
        <taxon>Magnoliopsida</taxon>
        <taxon>eudicotyledons</taxon>
        <taxon>Gunneridae</taxon>
        <taxon>Pentapetalae</taxon>
        <taxon>rosids</taxon>
        <taxon>fabids</taxon>
        <taxon>Cucurbitales</taxon>
        <taxon>Cucurbitaceae</taxon>
        <taxon>Cucurbiteae</taxon>
        <taxon>Cucurbita</taxon>
    </lineage>
</organism>
<evidence type="ECO:0000256" key="3">
    <source>
        <dbReference type="ARBA" id="ARBA00022505"/>
    </source>
</evidence>
<evidence type="ECO:0000256" key="7">
    <source>
        <dbReference type="ARBA" id="ARBA00023004"/>
    </source>
</evidence>
<feature type="binding site" evidence="12">
    <location>
        <begin position="143"/>
        <end position="150"/>
    </location>
    <ligand>
        <name>FAD</name>
        <dbReference type="ChEBI" id="CHEBI:57692"/>
    </ligand>
</feature>
<dbReference type="Pfam" id="PF02738">
    <property type="entry name" value="MoCoBD_1"/>
    <property type="match status" value="1"/>
</dbReference>
<dbReference type="InterPro" id="IPR036683">
    <property type="entry name" value="CO_DH_flav_C_dom_sf"/>
</dbReference>
<dbReference type="Gene3D" id="3.30.43.10">
    <property type="entry name" value="Uridine Diphospho-n-acetylenolpyruvylglucosamine Reductase, domain 2"/>
    <property type="match status" value="1"/>
</dbReference>
<dbReference type="SMART" id="SM01092">
    <property type="entry name" value="CO_deh_flav_C"/>
    <property type="match status" value="1"/>
</dbReference>
<dbReference type="InterPro" id="IPR036856">
    <property type="entry name" value="Ald_Oxase/Xan_DH_a/b_sf"/>
</dbReference>
<dbReference type="GO" id="GO:0005506">
    <property type="term" value="F:iron ion binding"/>
    <property type="evidence" value="ECO:0007669"/>
    <property type="project" value="InterPro"/>
</dbReference>
<dbReference type="Gene3D" id="3.90.1170.50">
    <property type="entry name" value="Aldehyde oxidase/xanthine dehydrogenase, a/b hammerhead"/>
    <property type="match status" value="1"/>
</dbReference>
<feature type="binding site" evidence="12">
    <location>
        <begin position="231"/>
        <end position="235"/>
    </location>
    <ligand>
        <name>FAD</name>
        <dbReference type="ChEBI" id="CHEBI:57692"/>
    </ligand>
</feature>
<dbReference type="InterPro" id="IPR016167">
    <property type="entry name" value="FAD-bd_PCMH_sub1"/>
</dbReference>
<dbReference type="GO" id="GO:0071949">
    <property type="term" value="F:FAD binding"/>
    <property type="evidence" value="ECO:0007669"/>
    <property type="project" value="InterPro"/>
</dbReference>
<dbReference type="PANTHER" id="PTHR11908:SF132">
    <property type="entry name" value="ALDEHYDE OXIDASE 1-RELATED"/>
    <property type="match status" value="1"/>
</dbReference>
<dbReference type="RefSeq" id="XP_022958552.1">
    <property type="nucleotide sequence ID" value="XM_023102784.1"/>
</dbReference>
<feature type="binding site" evidence="13">
    <location>
        <position position="712"/>
    </location>
    <ligand>
        <name>Mo-molybdopterin</name>
        <dbReference type="ChEBI" id="CHEBI:71302"/>
    </ligand>
    <ligandPart>
        <name>Mo</name>
        <dbReference type="ChEBI" id="CHEBI:28685"/>
    </ligandPart>
</feature>
<dbReference type="InterPro" id="IPR036884">
    <property type="entry name" value="2Fe-2S-bd_dom_sf"/>
</dbReference>
<keyword evidence="4 13" id="KW-0001">2Fe-2S</keyword>
<evidence type="ECO:0000256" key="12">
    <source>
        <dbReference type="PIRSR" id="PIRSR000127-2"/>
    </source>
</evidence>
<keyword evidence="8 13" id="KW-0411">Iron-sulfur</keyword>
<dbReference type="InterPro" id="IPR016166">
    <property type="entry name" value="FAD-bd_PCMH"/>
</dbReference>
<keyword evidence="15" id="KW-1185">Reference proteome</keyword>
<dbReference type="PANTHER" id="PTHR11908">
    <property type="entry name" value="XANTHINE DEHYDROGENASE"/>
    <property type="match status" value="1"/>
</dbReference>
<comment type="similarity">
    <text evidence="2">Belongs to the xanthine dehydrogenase family.</text>
</comment>
<feature type="binding site" evidence="13">
    <location>
        <position position="681"/>
    </location>
    <ligand>
        <name>Mo-molybdopterin</name>
        <dbReference type="ChEBI" id="CHEBI:71302"/>
    </ligand>
    <ligandPart>
        <name>Mo</name>
        <dbReference type="ChEBI" id="CHEBI:28685"/>
    </ligandPart>
</feature>
<dbReference type="PROSITE" id="PS51387">
    <property type="entry name" value="FAD_PCMH"/>
    <property type="match status" value="1"/>
</dbReference>